<keyword evidence="2" id="KW-0472">Membrane</keyword>
<organism evidence="3 4">
    <name type="scientific">Cannabis sativa</name>
    <name type="common">Hemp</name>
    <name type="synonym">Marijuana</name>
    <dbReference type="NCBI Taxonomy" id="3483"/>
    <lineage>
        <taxon>Eukaryota</taxon>
        <taxon>Viridiplantae</taxon>
        <taxon>Streptophyta</taxon>
        <taxon>Embryophyta</taxon>
        <taxon>Tracheophyta</taxon>
        <taxon>Spermatophyta</taxon>
        <taxon>Magnoliopsida</taxon>
        <taxon>eudicotyledons</taxon>
        <taxon>Gunneridae</taxon>
        <taxon>Pentapetalae</taxon>
        <taxon>rosids</taxon>
        <taxon>fabids</taxon>
        <taxon>Rosales</taxon>
        <taxon>Cannabaceae</taxon>
        <taxon>Cannabis</taxon>
    </lineage>
</organism>
<sequence>MNKLSQHKPNHSQTELQSRATSSSRSKWNELKGKFSRSDSSTILSMPTVVSSSSWSFFIVVGFLMSSDIAHSMAVEDVSIAPTSMSYTHITKLKLN</sequence>
<reference evidence="3 4" key="1">
    <citation type="journal article" date="2020" name="bioRxiv">
        <title>Sequence and annotation of 42 cannabis genomes reveals extensive copy number variation in cannabinoid synthesis and pathogen resistance genes.</title>
        <authorList>
            <person name="Mckernan K.J."/>
            <person name="Helbert Y."/>
            <person name="Kane L.T."/>
            <person name="Ebling H."/>
            <person name="Zhang L."/>
            <person name="Liu B."/>
            <person name="Eaton Z."/>
            <person name="Mclaughlin S."/>
            <person name="Kingan S."/>
            <person name="Baybayan P."/>
            <person name="Concepcion G."/>
            <person name="Jordan M."/>
            <person name="Riva A."/>
            <person name="Barbazuk W."/>
            <person name="Harkins T."/>
        </authorList>
    </citation>
    <scope>NUCLEOTIDE SEQUENCE [LARGE SCALE GENOMIC DNA]</scope>
    <source>
        <strain evidence="4">cv. Jamaican Lion 4</strain>
        <tissue evidence="3">Leaf</tissue>
    </source>
</reference>
<dbReference type="AlphaFoldDB" id="A0A7J6HQ73"/>
<evidence type="ECO:0000313" key="4">
    <source>
        <dbReference type="Proteomes" id="UP000583929"/>
    </source>
</evidence>
<keyword evidence="2" id="KW-0812">Transmembrane</keyword>
<keyword evidence="4" id="KW-1185">Reference proteome</keyword>
<name>A0A7J6HQ73_CANSA</name>
<evidence type="ECO:0000256" key="1">
    <source>
        <dbReference type="SAM" id="MobiDB-lite"/>
    </source>
</evidence>
<feature type="region of interest" description="Disordered" evidence="1">
    <location>
        <begin position="1"/>
        <end position="39"/>
    </location>
</feature>
<proteinExistence type="predicted"/>
<gene>
    <name evidence="3" type="ORF">G4B88_008857</name>
</gene>
<feature type="compositionally biased region" description="Basic and acidic residues" evidence="1">
    <location>
        <begin position="27"/>
        <end position="37"/>
    </location>
</feature>
<protein>
    <submittedName>
        <fullName evidence="3">Uncharacterized protein</fullName>
    </submittedName>
</protein>
<evidence type="ECO:0000256" key="2">
    <source>
        <dbReference type="SAM" id="Phobius"/>
    </source>
</evidence>
<evidence type="ECO:0000313" key="3">
    <source>
        <dbReference type="EMBL" id="KAF4397011.1"/>
    </source>
</evidence>
<feature type="compositionally biased region" description="Basic residues" evidence="1">
    <location>
        <begin position="1"/>
        <end position="10"/>
    </location>
</feature>
<feature type="transmembrane region" description="Helical" evidence="2">
    <location>
        <begin position="43"/>
        <end position="64"/>
    </location>
</feature>
<keyword evidence="2" id="KW-1133">Transmembrane helix</keyword>
<feature type="compositionally biased region" description="Polar residues" evidence="1">
    <location>
        <begin position="11"/>
        <end position="26"/>
    </location>
</feature>
<comment type="caution">
    <text evidence="3">The sequence shown here is derived from an EMBL/GenBank/DDBJ whole genome shotgun (WGS) entry which is preliminary data.</text>
</comment>
<accession>A0A7J6HQ73</accession>
<dbReference type="EMBL" id="JAATIQ010000034">
    <property type="protein sequence ID" value="KAF4397011.1"/>
    <property type="molecule type" value="Genomic_DNA"/>
</dbReference>
<dbReference type="Proteomes" id="UP000583929">
    <property type="component" value="Unassembled WGS sequence"/>
</dbReference>